<gene>
    <name evidence="2" type="ORF">V8G54_002926</name>
</gene>
<feature type="non-terminal residue" evidence="2">
    <location>
        <position position="1"/>
    </location>
</feature>
<keyword evidence="3" id="KW-1185">Reference proteome</keyword>
<proteinExistence type="predicted"/>
<protein>
    <submittedName>
        <fullName evidence="2">Uncharacterized protein</fullName>
    </submittedName>
</protein>
<keyword evidence="1" id="KW-0472">Membrane</keyword>
<evidence type="ECO:0000256" key="1">
    <source>
        <dbReference type="SAM" id="Phobius"/>
    </source>
</evidence>
<accession>A0AAQ3PCB9</accession>
<sequence length="108" mass="12188">FHCFHSLDLRQTARYGLVPPLAPQSLLRAFAPSLFVLMLAPVWFLLVPISILAYVLSNLWYYDARPCSSWSPFGLLRLALGPTVGAKMFRLIFYGIETLTFSMCSPCL</sequence>
<dbReference type="Proteomes" id="UP001374535">
    <property type="component" value="Chromosome 1"/>
</dbReference>
<dbReference type="EMBL" id="CP144700">
    <property type="protein sequence ID" value="WVZ24382.1"/>
    <property type="molecule type" value="Genomic_DNA"/>
</dbReference>
<keyword evidence="1" id="KW-1133">Transmembrane helix</keyword>
<reference evidence="2 3" key="1">
    <citation type="journal article" date="2023" name="Life. Sci Alliance">
        <title>Evolutionary insights into 3D genome organization and epigenetic landscape of Vigna mungo.</title>
        <authorList>
            <person name="Junaid A."/>
            <person name="Singh B."/>
            <person name="Bhatia S."/>
        </authorList>
    </citation>
    <scope>NUCLEOTIDE SEQUENCE [LARGE SCALE GENOMIC DNA]</scope>
    <source>
        <strain evidence="2">Urdbean</strain>
    </source>
</reference>
<dbReference type="AlphaFoldDB" id="A0AAQ3PCB9"/>
<organism evidence="2 3">
    <name type="scientific">Vigna mungo</name>
    <name type="common">Black gram</name>
    <name type="synonym">Phaseolus mungo</name>
    <dbReference type="NCBI Taxonomy" id="3915"/>
    <lineage>
        <taxon>Eukaryota</taxon>
        <taxon>Viridiplantae</taxon>
        <taxon>Streptophyta</taxon>
        <taxon>Embryophyta</taxon>
        <taxon>Tracheophyta</taxon>
        <taxon>Spermatophyta</taxon>
        <taxon>Magnoliopsida</taxon>
        <taxon>eudicotyledons</taxon>
        <taxon>Gunneridae</taxon>
        <taxon>Pentapetalae</taxon>
        <taxon>rosids</taxon>
        <taxon>fabids</taxon>
        <taxon>Fabales</taxon>
        <taxon>Fabaceae</taxon>
        <taxon>Papilionoideae</taxon>
        <taxon>50 kb inversion clade</taxon>
        <taxon>NPAAA clade</taxon>
        <taxon>indigoferoid/millettioid clade</taxon>
        <taxon>Phaseoleae</taxon>
        <taxon>Vigna</taxon>
    </lineage>
</organism>
<name>A0AAQ3PCB9_VIGMU</name>
<feature type="transmembrane region" description="Helical" evidence="1">
    <location>
        <begin position="29"/>
        <end position="56"/>
    </location>
</feature>
<evidence type="ECO:0000313" key="2">
    <source>
        <dbReference type="EMBL" id="WVZ24382.1"/>
    </source>
</evidence>
<evidence type="ECO:0000313" key="3">
    <source>
        <dbReference type="Proteomes" id="UP001374535"/>
    </source>
</evidence>
<keyword evidence="1" id="KW-0812">Transmembrane</keyword>